<evidence type="ECO:0000259" key="2">
    <source>
        <dbReference type="PROSITE" id="PS52035"/>
    </source>
</evidence>
<proteinExistence type="inferred from homology"/>
<sequence length="304" mass="34350">MSENYHIGTPGQKWGDQEKQQWFAEQTIKRSYKEEAEQKILALSEQDFDIECYGKLEYSVGSYNLYAIKTKNWDAKKPYILVTGGVHGYETSGVQGAISFAQTKALEFVKDYNIVILPCLSPWGYETINRWNPDAIDPNRSFFLESYCNEATLAMQYVFSLGIEFLMHIDLHETTDTDDSEFRPALAARDGIFIDKWTVPDGFYLVANEKKPHYDFQKYIIDAVAKVTHIAPTDPDSNILGDDTIKDGIMACDSGGEKLCMSFTTAEYTTTTEVYPDSPKTNSQECTLAQVEAIVAGLEFLKSK</sequence>
<reference evidence="3 4" key="1">
    <citation type="submission" date="2014-10" db="EMBL/GenBank/DDBJ databases">
        <title>Whole genome sequence of Francisella endociliophora strain FSC1006, isolated from a laboratory culture of the marine ciliate Euplotes raikovi.</title>
        <authorList>
            <person name="Granberg M."/>
            <person name="Backman S."/>
            <person name="Lundmark E."/>
            <person name="Nilsson E."/>
            <person name="Karlsson E."/>
            <person name="Thelaus J."/>
            <person name="Ohrman C."/>
            <person name="Larkeryd A."/>
            <person name="Stenberg P."/>
        </authorList>
    </citation>
    <scope>NUCLEOTIDE SEQUENCE [LARGE SCALE GENOMIC DNA]</scope>
    <source>
        <strain evidence="3 4">FSC1006</strain>
    </source>
</reference>
<dbReference type="SUPFAM" id="SSF53187">
    <property type="entry name" value="Zn-dependent exopeptidases"/>
    <property type="match status" value="1"/>
</dbReference>
<dbReference type="Proteomes" id="UP000029672">
    <property type="component" value="Chromosome"/>
</dbReference>
<dbReference type="AlphaFoldDB" id="A0A097EQ75"/>
<protein>
    <submittedName>
        <fullName evidence="3">Peptidase</fullName>
    </submittedName>
</protein>
<dbReference type="Gene3D" id="3.40.630.10">
    <property type="entry name" value="Zn peptidases"/>
    <property type="match status" value="1"/>
</dbReference>
<dbReference type="EMBL" id="CP009574">
    <property type="protein sequence ID" value="AIT09723.1"/>
    <property type="molecule type" value="Genomic_DNA"/>
</dbReference>
<dbReference type="GO" id="GO:0004181">
    <property type="term" value="F:metallocarboxypeptidase activity"/>
    <property type="evidence" value="ECO:0007669"/>
    <property type="project" value="InterPro"/>
</dbReference>
<evidence type="ECO:0000313" key="3">
    <source>
        <dbReference type="EMBL" id="AIT09723.1"/>
    </source>
</evidence>
<evidence type="ECO:0000256" key="1">
    <source>
        <dbReference type="PROSITE-ProRule" id="PRU01379"/>
    </source>
</evidence>
<name>A0A097EQ75_9GAMM</name>
<dbReference type="RefSeq" id="WP_040009903.1">
    <property type="nucleotide sequence ID" value="NZ_CP009574.1"/>
</dbReference>
<dbReference type="GO" id="GO:0006508">
    <property type="term" value="P:proteolysis"/>
    <property type="evidence" value="ECO:0007669"/>
    <property type="project" value="InterPro"/>
</dbReference>
<dbReference type="Pfam" id="PF00246">
    <property type="entry name" value="Peptidase_M14"/>
    <property type="match status" value="1"/>
</dbReference>
<dbReference type="GO" id="GO:0008270">
    <property type="term" value="F:zinc ion binding"/>
    <property type="evidence" value="ECO:0007669"/>
    <property type="project" value="InterPro"/>
</dbReference>
<dbReference type="InterPro" id="IPR000834">
    <property type="entry name" value="Peptidase_M14"/>
</dbReference>
<organism evidence="3 4">
    <name type="scientific">Candidatus Francisella endociliophora</name>
    <dbReference type="NCBI Taxonomy" id="653937"/>
    <lineage>
        <taxon>Bacteria</taxon>
        <taxon>Pseudomonadati</taxon>
        <taxon>Pseudomonadota</taxon>
        <taxon>Gammaproteobacteria</taxon>
        <taxon>Thiotrichales</taxon>
        <taxon>Francisellaceae</taxon>
        <taxon>Francisella</taxon>
    </lineage>
</organism>
<accession>A0A097EQ75</accession>
<comment type="caution">
    <text evidence="1">Lacks conserved residue(s) required for the propagation of feature annotation.</text>
</comment>
<dbReference type="HOGENOM" id="CLU_079078_0_0_6"/>
<dbReference type="OrthoDB" id="5290048at2"/>
<dbReference type="STRING" id="1547445.LO80_06940"/>
<dbReference type="CDD" id="cd06231">
    <property type="entry name" value="M14_REP34-like"/>
    <property type="match status" value="1"/>
</dbReference>
<dbReference type="KEGG" id="frf:LO80_06940"/>
<dbReference type="eggNOG" id="COG3608">
    <property type="taxonomic scope" value="Bacteria"/>
</dbReference>
<gene>
    <name evidence="3" type="ORF">LO80_06940</name>
</gene>
<keyword evidence="4" id="KW-1185">Reference proteome</keyword>
<comment type="similarity">
    <text evidence="1">Belongs to the peptidase M14 family.</text>
</comment>
<dbReference type="PROSITE" id="PS52035">
    <property type="entry name" value="PEPTIDASE_M14"/>
    <property type="match status" value="1"/>
</dbReference>
<evidence type="ECO:0000313" key="4">
    <source>
        <dbReference type="Proteomes" id="UP000029672"/>
    </source>
</evidence>
<feature type="domain" description="Peptidase M14" evidence="2">
    <location>
        <begin position="28"/>
        <end position="304"/>
    </location>
</feature>